<organism evidence="1 2">
    <name type="scientific">Microvirgula aerodenitrificans</name>
    <dbReference type="NCBI Taxonomy" id="57480"/>
    <lineage>
        <taxon>Bacteria</taxon>
        <taxon>Pseudomonadati</taxon>
        <taxon>Pseudomonadota</taxon>
        <taxon>Betaproteobacteria</taxon>
        <taxon>Neisseriales</taxon>
        <taxon>Aquaspirillaceae</taxon>
        <taxon>Microvirgula</taxon>
    </lineage>
</organism>
<dbReference type="Pfam" id="PF03864">
    <property type="entry name" value="Phage_cap_E"/>
    <property type="match status" value="1"/>
</dbReference>
<dbReference type="RefSeq" id="WP_107890098.1">
    <property type="nucleotide sequence ID" value="NZ_CP028519.1"/>
</dbReference>
<reference evidence="1 2" key="1">
    <citation type="submission" date="2018-04" db="EMBL/GenBank/DDBJ databases">
        <title>Denitrifier Microvirgula.</title>
        <authorList>
            <person name="Anderson E."/>
            <person name="Jang J."/>
            <person name="Ishii S."/>
        </authorList>
    </citation>
    <scope>NUCLEOTIDE SEQUENCE [LARGE SCALE GENOMIC DNA]</scope>
    <source>
        <strain evidence="1 2">BE2.4</strain>
    </source>
</reference>
<dbReference type="KEGG" id="maer:DAI18_17900"/>
<keyword evidence="2" id="KW-1185">Reference proteome</keyword>
<name>A0A2S0PEC8_9NEIS</name>
<dbReference type="EMBL" id="CP028519">
    <property type="protein sequence ID" value="AVY95705.1"/>
    <property type="molecule type" value="Genomic_DNA"/>
</dbReference>
<dbReference type="AlphaFoldDB" id="A0A2S0PEC8"/>
<gene>
    <name evidence="1" type="ORF">DAI18_17900</name>
</gene>
<dbReference type="OrthoDB" id="6388191at2"/>
<evidence type="ECO:0000313" key="1">
    <source>
        <dbReference type="EMBL" id="AVY95705.1"/>
    </source>
</evidence>
<dbReference type="Proteomes" id="UP000244173">
    <property type="component" value="Chromosome"/>
</dbReference>
<accession>A0A2S0PEC8</accession>
<proteinExistence type="predicted"/>
<evidence type="ECO:0000313" key="2">
    <source>
        <dbReference type="Proteomes" id="UP000244173"/>
    </source>
</evidence>
<dbReference type="InterPro" id="IPR005564">
    <property type="entry name" value="Major_capsid_GpE"/>
</dbReference>
<protein>
    <submittedName>
        <fullName evidence="1">Major capsid protein E</fullName>
    </submittedName>
</protein>
<sequence length="331" mass="36308">MPSIDIFNDDAFSLSSLTAAINEQPHQPGRLSALGVFEEEGITTTTVQIEKDNDSLVLVPAGQRGSAGVVVGGTRRQMIPFNTIHLPQTATIMADEIQGLRAFGSETELESVQTVVNKRLAKFRRQLDATIEYHRIGALRGLILDADGSSVLLDLYQTFGLKKTVIDFELGKDDTHLRSKCLELQEAIEDALGAATFTGVRVECGKTFWARLLALPSFEATYLNSELAAALRGEPREAIEFGGCVFERYRGKVGDKSFIPDDRAIAYPEGVADLFITRFAPGDYMDTVNTNGLPYYSSQEIMRHGKGVELEGQSNPLNLCTRPRACIELKA</sequence>